<accession>A0A914V1J4</accession>
<feature type="transmembrane region" description="Helical" evidence="2">
    <location>
        <begin position="187"/>
        <end position="209"/>
    </location>
</feature>
<keyword evidence="3" id="KW-1185">Reference proteome</keyword>
<keyword evidence="2" id="KW-1133">Transmembrane helix</keyword>
<evidence type="ECO:0000256" key="1">
    <source>
        <dbReference type="SAM" id="MobiDB-lite"/>
    </source>
</evidence>
<dbReference type="Proteomes" id="UP000887566">
    <property type="component" value="Unplaced"/>
</dbReference>
<organism evidence="3 4">
    <name type="scientific">Plectus sambesii</name>
    <dbReference type="NCBI Taxonomy" id="2011161"/>
    <lineage>
        <taxon>Eukaryota</taxon>
        <taxon>Metazoa</taxon>
        <taxon>Ecdysozoa</taxon>
        <taxon>Nematoda</taxon>
        <taxon>Chromadorea</taxon>
        <taxon>Plectida</taxon>
        <taxon>Plectina</taxon>
        <taxon>Plectoidea</taxon>
        <taxon>Plectidae</taxon>
        <taxon>Plectus</taxon>
    </lineage>
</organism>
<keyword evidence="2" id="KW-0472">Membrane</keyword>
<feature type="transmembrane region" description="Helical" evidence="2">
    <location>
        <begin position="142"/>
        <end position="167"/>
    </location>
</feature>
<keyword evidence="2" id="KW-0812">Transmembrane</keyword>
<proteinExistence type="predicted"/>
<reference evidence="4" key="1">
    <citation type="submission" date="2022-11" db="UniProtKB">
        <authorList>
            <consortium name="WormBaseParasite"/>
        </authorList>
    </citation>
    <scope>IDENTIFICATION</scope>
</reference>
<dbReference type="WBParaSite" id="PSAMB.scaffold144size73127.g2506.t1">
    <property type="protein sequence ID" value="PSAMB.scaffold144size73127.g2506.t1"/>
    <property type="gene ID" value="PSAMB.scaffold144size73127.g2506"/>
</dbReference>
<feature type="transmembrane region" description="Helical" evidence="2">
    <location>
        <begin position="113"/>
        <end position="130"/>
    </location>
</feature>
<dbReference type="AlphaFoldDB" id="A0A914V1J4"/>
<evidence type="ECO:0000313" key="3">
    <source>
        <dbReference type="Proteomes" id="UP000887566"/>
    </source>
</evidence>
<feature type="transmembrane region" description="Helical" evidence="2">
    <location>
        <begin position="89"/>
        <end position="107"/>
    </location>
</feature>
<sequence length="224" mass="25083">MTKIDLGTGAKNEKPTEPMDSVDHVAIDVSTEESEKSAQEEKERETAAKLHEILASIGMDVPIDTEPEQVEDLIGMDWNFIARISKTQLILSTVTMACLCISLIVSGCSIYRFTSTAWAAYLICTSFIGLRAGKWQSYSHIVAYTGMVTFQTFVYMSTMCWLLYTIYALDGHPEQHYGNEQRRVTDAVLFLTLGEVLALMGTILTSTLCRRSDLQIPNDLQRSF</sequence>
<feature type="region of interest" description="Disordered" evidence="1">
    <location>
        <begin position="1"/>
        <end position="23"/>
    </location>
</feature>
<protein>
    <submittedName>
        <fullName evidence="4">Transmembrane protein</fullName>
    </submittedName>
</protein>
<name>A0A914V1J4_9BILA</name>
<evidence type="ECO:0000256" key="2">
    <source>
        <dbReference type="SAM" id="Phobius"/>
    </source>
</evidence>
<evidence type="ECO:0000313" key="4">
    <source>
        <dbReference type="WBParaSite" id="PSAMB.scaffold144size73127.g2506.t1"/>
    </source>
</evidence>
<feature type="compositionally biased region" description="Basic and acidic residues" evidence="1">
    <location>
        <begin position="11"/>
        <end position="23"/>
    </location>
</feature>